<evidence type="ECO:0000256" key="7">
    <source>
        <dbReference type="ARBA" id="ARBA00023136"/>
    </source>
</evidence>
<comment type="caution">
    <text evidence="11">The sequence shown here is derived from an EMBL/GenBank/DDBJ whole genome shotgun (WGS) entry which is preliminary data.</text>
</comment>
<dbReference type="NCBIfam" id="TIGR04265">
    <property type="entry name" value="bac_cardiolipin"/>
    <property type="match status" value="1"/>
</dbReference>
<keyword evidence="6 9" id="KW-1133">Transmembrane helix</keyword>
<proteinExistence type="predicted"/>
<evidence type="ECO:0000256" key="4">
    <source>
        <dbReference type="ARBA" id="ARBA00022692"/>
    </source>
</evidence>
<evidence type="ECO:0000313" key="12">
    <source>
        <dbReference type="Proteomes" id="UP000824044"/>
    </source>
</evidence>
<organism evidence="11 12">
    <name type="scientific">Candidatus Gallimonas intestinigallinarum</name>
    <dbReference type="NCBI Taxonomy" id="2838604"/>
    <lineage>
        <taxon>Bacteria</taxon>
        <taxon>Bacillati</taxon>
        <taxon>Bacillota</taxon>
        <taxon>Clostridia</taxon>
        <taxon>Candidatus Gallimonas</taxon>
    </lineage>
</organism>
<keyword evidence="3" id="KW-0808">Transferase</keyword>
<dbReference type="EC" id="2.7.8.-" evidence="8"/>
<evidence type="ECO:0000259" key="10">
    <source>
        <dbReference type="PROSITE" id="PS50035"/>
    </source>
</evidence>
<evidence type="ECO:0000256" key="8">
    <source>
        <dbReference type="NCBIfam" id="TIGR04265"/>
    </source>
</evidence>
<dbReference type="Proteomes" id="UP000824044">
    <property type="component" value="Unassembled WGS sequence"/>
</dbReference>
<comment type="subcellular location">
    <subcellularLocation>
        <location evidence="1">Cell membrane</location>
    </subcellularLocation>
</comment>
<dbReference type="SUPFAM" id="SSF56024">
    <property type="entry name" value="Phospholipase D/nuclease"/>
    <property type="match status" value="2"/>
</dbReference>
<evidence type="ECO:0000256" key="1">
    <source>
        <dbReference type="ARBA" id="ARBA00004236"/>
    </source>
</evidence>
<accession>A0A9D2DYG2</accession>
<dbReference type="InterPro" id="IPR001736">
    <property type="entry name" value="PLipase_D/transphosphatidylase"/>
</dbReference>
<evidence type="ECO:0000256" key="6">
    <source>
        <dbReference type="ARBA" id="ARBA00022989"/>
    </source>
</evidence>
<feature type="domain" description="PLD phosphodiesterase" evidence="10">
    <location>
        <begin position="259"/>
        <end position="286"/>
    </location>
</feature>
<dbReference type="SMART" id="SM00155">
    <property type="entry name" value="PLDc"/>
    <property type="match status" value="2"/>
</dbReference>
<feature type="domain" description="PLD phosphodiesterase" evidence="10">
    <location>
        <begin position="440"/>
        <end position="467"/>
    </location>
</feature>
<keyword evidence="4 9" id="KW-0812">Transmembrane</keyword>
<dbReference type="PROSITE" id="PS50035">
    <property type="entry name" value="PLD"/>
    <property type="match status" value="2"/>
</dbReference>
<evidence type="ECO:0000256" key="5">
    <source>
        <dbReference type="ARBA" id="ARBA00022737"/>
    </source>
</evidence>
<dbReference type="CDD" id="cd09154">
    <property type="entry name" value="PLDc_SMU_988_like_1"/>
    <property type="match status" value="1"/>
</dbReference>
<gene>
    <name evidence="11" type="primary">cls</name>
    <name evidence="11" type="ORF">H9812_07940</name>
</gene>
<dbReference type="CDD" id="cd09160">
    <property type="entry name" value="PLDc_SMU_988_like_2"/>
    <property type="match status" value="1"/>
</dbReference>
<dbReference type="GO" id="GO:0005886">
    <property type="term" value="C:plasma membrane"/>
    <property type="evidence" value="ECO:0007669"/>
    <property type="project" value="UniProtKB-SubCell"/>
</dbReference>
<evidence type="ECO:0000256" key="9">
    <source>
        <dbReference type="SAM" id="Phobius"/>
    </source>
</evidence>
<evidence type="ECO:0000313" key="11">
    <source>
        <dbReference type="EMBL" id="HIZ25376.1"/>
    </source>
</evidence>
<evidence type="ECO:0000256" key="2">
    <source>
        <dbReference type="ARBA" id="ARBA00022475"/>
    </source>
</evidence>
<protein>
    <recommendedName>
        <fullName evidence="8">Cardiolipin synthase</fullName>
        <ecNumber evidence="8">2.7.8.-</ecNumber>
    </recommendedName>
</protein>
<evidence type="ECO:0000256" key="3">
    <source>
        <dbReference type="ARBA" id="ARBA00022679"/>
    </source>
</evidence>
<dbReference type="PANTHER" id="PTHR21248">
    <property type="entry name" value="CARDIOLIPIN SYNTHASE"/>
    <property type="match status" value="1"/>
</dbReference>
<dbReference type="GO" id="GO:0032049">
    <property type="term" value="P:cardiolipin biosynthetic process"/>
    <property type="evidence" value="ECO:0007669"/>
    <property type="project" value="UniProtKB-UniRule"/>
</dbReference>
<dbReference type="Gene3D" id="3.30.870.10">
    <property type="entry name" value="Endonuclease Chain A"/>
    <property type="match status" value="2"/>
</dbReference>
<dbReference type="Pfam" id="PF13091">
    <property type="entry name" value="PLDc_2"/>
    <property type="match status" value="2"/>
</dbReference>
<reference evidence="11" key="2">
    <citation type="submission" date="2021-04" db="EMBL/GenBank/DDBJ databases">
        <authorList>
            <person name="Gilroy R."/>
        </authorList>
    </citation>
    <scope>NUCLEOTIDE SEQUENCE</scope>
    <source>
        <strain evidence="11">CHK33-5263</strain>
    </source>
</reference>
<name>A0A9D2DYG2_9FIRM</name>
<feature type="transmembrane region" description="Helical" evidence="9">
    <location>
        <begin position="48"/>
        <end position="71"/>
    </location>
</feature>
<sequence length="526" mass="59926">MLKKLFSRFFIVAMTILLLFLVEVGVTVGLGYFLTYLLILLINEQFAASWGILIVQAISGIVVFITAIHAANRDMVPETKIPWILCIIALGLFGVAIYTTFSSHRPSRKNRTRAIQIFENARQFEDGGVPRARLDAEMRRWSDVSEALLSSNDAALVYENTKTEYFPVGEAFRTRLIADLERAEKYIFMEYFIIKKGEFWNEILEVLARKVKEGVEVRFMYDDIGCMGCVNTFYPKKLQKLGIKCHKFSPFVPVLSNVHNNRDHRKITVIDGKIGYTGGINLADEYVNINSPFGHWKDTAIRLEGEGVKGLLLMFLKLFNLSAKGEAEDFIPYIPKTYEKFEGQGFVQPYGSGPRPVYPRSVGEDVYINILSMARHYVWIMTPYLIIDYRMREALVLAAERGVDVRIITPHIPDKKVAFALTRSNYMALIKGGVKIYEYMPGFVHAKGFLADDKAAVVGTINLDYRSFLHHYENAVFMYDTAAIPAIKEDMLRTIAASSLQTQEDAKKNVVWRWVCEIAKLFAPLF</sequence>
<reference evidence="11" key="1">
    <citation type="journal article" date="2021" name="PeerJ">
        <title>Extensive microbial diversity within the chicken gut microbiome revealed by metagenomics and culture.</title>
        <authorList>
            <person name="Gilroy R."/>
            <person name="Ravi A."/>
            <person name="Getino M."/>
            <person name="Pursley I."/>
            <person name="Horton D.L."/>
            <person name="Alikhan N.F."/>
            <person name="Baker D."/>
            <person name="Gharbi K."/>
            <person name="Hall N."/>
            <person name="Watson M."/>
            <person name="Adriaenssens E.M."/>
            <person name="Foster-Nyarko E."/>
            <person name="Jarju S."/>
            <person name="Secka A."/>
            <person name="Antonio M."/>
            <person name="Oren A."/>
            <person name="Chaudhuri R.R."/>
            <person name="La Ragione R."/>
            <person name="Hildebrand F."/>
            <person name="Pallen M.J."/>
        </authorList>
    </citation>
    <scope>NUCLEOTIDE SEQUENCE</scope>
    <source>
        <strain evidence="11">CHK33-5263</strain>
    </source>
</reference>
<feature type="transmembrane region" description="Helical" evidence="9">
    <location>
        <begin position="83"/>
        <end position="101"/>
    </location>
</feature>
<keyword evidence="5" id="KW-0677">Repeat</keyword>
<dbReference type="GO" id="GO:0008808">
    <property type="term" value="F:cardiolipin synthase activity"/>
    <property type="evidence" value="ECO:0007669"/>
    <property type="project" value="UniProtKB-UniRule"/>
</dbReference>
<dbReference type="InterPro" id="IPR025202">
    <property type="entry name" value="PLD-like_dom"/>
</dbReference>
<keyword evidence="7 9" id="KW-0472">Membrane</keyword>
<feature type="transmembrane region" description="Helical" evidence="9">
    <location>
        <begin position="9"/>
        <end position="42"/>
    </location>
</feature>
<dbReference type="PANTHER" id="PTHR21248:SF22">
    <property type="entry name" value="PHOSPHOLIPASE D"/>
    <property type="match status" value="1"/>
</dbReference>
<dbReference type="InterPro" id="IPR022924">
    <property type="entry name" value="Cardiolipin_synthase"/>
</dbReference>
<dbReference type="AlphaFoldDB" id="A0A9D2DYG2"/>
<dbReference type="EMBL" id="DXBS01000145">
    <property type="protein sequence ID" value="HIZ25376.1"/>
    <property type="molecule type" value="Genomic_DNA"/>
</dbReference>
<keyword evidence="2" id="KW-1003">Cell membrane</keyword>